<dbReference type="PANTHER" id="PTHR10887">
    <property type="entry name" value="DNA2/NAM7 HELICASE FAMILY"/>
    <property type="match status" value="1"/>
</dbReference>
<accession>A0A1Y2EP71</accession>
<dbReference type="AlphaFoldDB" id="A0A1Y2EP71"/>
<dbReference type="InterPro" id="IPR027417">
    <property type="entry name" value="P-loop_NTPase"/>
</dbReference>
<keyword evidence="3" id="KW-1185">Reference proteome</keyword>
<dbReference type="InterPro" id="IPR045055">
    <property type="entry name" value="DNA2/NAM7-like"/>
</dbReference>
<dbReference type="STRING" id="1754190.A0A1Y2EP71"/>
<protein>
    <recommendedName>
        <fullName evidence="1">DNA2/NAM7 helicase helicase domain-containing protein</fullName>
    </recommendedName>
</protein>
<sequence length="523" mass="61313">MKKKLNIEENSVKVTVSEFEVDELTNTTNYKNEKLYNGIFEILMPNYFISGYQGLNFKNRSKEDALNKMERRSSGFIAKNDILYLAKVSSDLEKVYYKTVVMAQISRDMEKELISIPSRKDLNDFVPIYCTKKMTQNEIKEFKEELGKKGHNSFWICIHAISFGSIKKEFRALETLSKSPDLNICQEIMSGKCRNTIFIENDSSQEIKEVLENDVKMDDYWISMIVKIYQNTNLDENERSDLINILLINESSSEKNESFTINKIALKLIKQLQQDILLPFILEEQKFLYQQIFENQGFEFNLDSKIGNLLLNHGKHVNLNITINEIISQYHLNITQATILAKIKLKENFLSLIQGPPGTGKTKMITAFIYQELRDAQIKEKNNNNNNCKIEKRNKILVCAPIDDSISHITIKKMALRKLYYRITVVKKFFDRATGFKLQENLIEKLRNHHNNIQSKIYELTQKRKALAYMIHSKKYNEKIMDNTYEDICIQENTLDDYIQIFIDNLLLINVPEFTKYKDYIIN</sequence>
<dbReference type="SUPFAM" id="SSF52540">
    <property type="entry name" value="P-loop containing nucleoside triphosphate hydrolases"/>
    <property type="match status" value="1"/>
</dbReference>
<dbReference type="EMBL" id="MCOG01000034">
    <property type="protein sequence ID" value="ORY73327.1"/>
    <property type="molecule type" value="Genomic_DNA"/>
</dbReference>
<reference evidence="2 3" key="1">
    <citation type="submission" date="2016-08" db="EMBL/GenBank/DDBJ databases">
        <title>A Parts List for Fungal Cellulosomes Revealed by Comparative Genomics.</title>
        <authorList>
            <consortium name="DOE Joint Genome Institute"/>
            <person name="Haitjema C.H."/>
            <person name="Gilmore S.P."/>
            <person name="Henske J.K."/>
            <person name="Solomon K.V."/>
            <person name="De Groot R."/>
            <person name="Kuo A."/>
            <person name="Mondo S.J."/>
            <person name="Salamov A.A."/>
            <person name="Labutti K."/>
            <person name="Zhao Z."/>
            <person name="Chiniquy J."/>
            <person name="Barry K."/>
            <person name="Brewer H.M."/>
            <person name="Purvine S.O."/>
            <person name="Wright A.T."/>
            <person name="Boxma B."/>
            <person name="Van Alen T."/>
            <person name="Hackstein J.H."/>
            <person name="Baker S.E."/>
            <person name="Grigoriev I.V."/>
            <person name="O'Malley M.A."/>
        </authorList>
    </citation>
    <scope>NUCLEOTIDE SEQUENCE [LARGE SCALE GENOMIC DNA]</scope>
    <source>
        <strain evidence="2 3">G1</strain>
    </source>
</reference>
<comment type="caution">
    <text evidence="2">The sequence shown here is derived from an EMBL/GenBank/DDBJ whole genome shotgun (WGS) entry which is preliminary data.</text>
</comment>
<evidence type="ECO:0000313" key="3">
    <source>
        <dbReference type="Proteomes" id="UP000193920"/>
    </source>
</evidence>
<dbReference type="GO" id="GO:0004386">
    <property type="term" value="F:helicase activity"/>
    <property type="evidence" value="ECO:0007669"/>
    <property type="project" value="InterPro"/>
</dbReference>
<organism evidence="2 3">
    <name type="scientific">Neocallimastix californiae</name>
    <dbReference type="NCBI Taxonomy" id="1754190"/>
    <lineage>
        <taxon>Eukaryota</taxon>
        <taxon>Fungi</taxon>
        <taxon>Fungi incertae sedis</taxon>
        <taxon>Chytridiomycota</taxon>
        <taxon>Chytridiomycota incertae sedis</taxon>
        <taxon>Neocallimastigomycetes</taxon>
        <taxon>Neocallimastigales</taxon>
        <taxon>Neocallimastigaceae</taxon>
        <taxon>Neocallimastix</taxon>
    </lineage>
</organism>
<evidence type="ECO:0000259" key="1">
    <source>
        <dbReference type="Pfam" id="PF13086"/>
    </source>
</evidence>
<dbReference type="PANTHER" id="PTHR10887:SF495">
    <property type="entry name" value="HELICASE SENATAXIN ISOFORM X1-RELATED"/>
    <property type="match status" value="1"/>
</dbReference>
<feature type="domain" description="DNA2/NAM7 helicase helicase" evidence="1">
    <location>
        <begin position="331"/>
        <end position="469"/>
    </location>
</feature>
<dbReference type="Pfam" id="PF13086">
    <property type="entry name" value="AAA_11"/>
    <property type="match status" value="1"/>
</dbReference>
<evidence type="ECO:0000313" key="2">
    <source>
        <dbReference type="EMBL" id="ORY73327.1"/>
    </source>
</evidence>
<dbReference type="Gene3D" id="3.40.50.300">
    <property type="entry name" value="P-loop containing nucleotide triphosphate hydrolases"/>
    <property type="match status" value="1"/>
</dbReference>
<name>A0A1Y2EP71_9FUNG</name>
<dbReference type="Proteomes" id="UP000193920">
    <property type="component" value="Unassembled WGS sequence"/>
</dbReference>
<dbReference type="InterPro" id="IPR041677">
    <property type="entry name" value="DNA2/NAM7_AAA_11"/>
</dbReference>
<gene>
    <name evidence="2" type="ORF">LY90DRAFT_503183</name>
</gene>
<proteinExistence type="predicted"/>